<dbReference type="PANTHER" id="PTHR43798">
    <property type="entry name" value="MONOACYLGLYCEROL LIPASE"/>
    <property type="match status" value="1"/>
</dbReference>
<dbReference type="InterPro" id="IPR050266">
    <property type="entry name" value="AB_hydrolase_sf"/>
</dbReference>
<dbReference type="PRINTS" id="PR00111">
    <property type="entry name" value="ABHYDROLASE"/>
</dbReference>
<evidence type="ECO:0000313" key="3">
    <source>
        <dbReference type="Proteomes" id="UP000254869"/>
    </source>
</evidence>
<name>A0A370HSR7_9NOCA</name>
<dbReference type="InterPro" id="IPR000073">
    <property type="entry name" value="AB_hydrolase_1"/>
</dbReference>
<protein>
    <submittedName>
        <fullName evidence="2">Pimeloyl-ACP methyl ester carboxylesterase</fullName>
    </submittedName>
</protein>
<dbReference type="RefSeq" id="WP_068004319.1">
    <property type="nucleotide sequence ID" value="NZ_QQBC01000013.1"/>
</dbReference>
<dbReference type="GO" id="GO:0003824">
    <property type="term" value="F:catalytic activity"/>
    <property type="evidence" value="ECO:0007669"/>
    <property type="project" value="UniProtKB-ARBA"/>
</dbReference>
<dbReference type="EMBL" id="QQBC01000013">
    <property type="protein sequence ID" value="RDI61569.1"/>
    <property type="molecule type" value="Genomic_DNA"/>
</dbReference>
<accession>A0A370HSR7</accession>
<feature type="domain" description="AB hydrolase-1" evidence="1">
    <location>
        <begin position="24"/>
        <end position="247"/>
    </location>
</feature>
<dbReference type="AlphaFoldDB" id="A0A370HSR7"/>
<dbReference type="Proteomes" id="UP000254869">
    <property type="component" value="Unassembled WGS sequence"/>
</dbReference>
<proteinExistence type="predicted"/>
<comment type="caution">
    <text evidence="2">The sequence shown here is derived from an EMBL/GenBank/DDBJ whole genome shotgun (WGS) entry which is preliminary data.</text>
</comment>
<dbReference type="SUPFAM" id="SSF53474">
    <property type="entry name" value="alpha/beta-Hydrolases"/>
    <property type="match status" value="1"/>
</dbReference>
<evidence type="ECO:0000259" key="1">
    <source>
        <dbReference type="Pfam" id="PF00561"/>
    </source>
</evidence>
<dbReference type="Pfam" id="PF00561">
    <property type="entry name" value="Abhydrolase_1"/>
    <property type="match status" value="1"/>
</dbReference>
<reference evidence="2 3" key="1">
    <citation type="submission" date="2018-07" db="EMBL/GenBank/DDBJ databases">
        <title>Genomic Encyclopedia of Type Strains, Phase IV (KMG-IV): sequencing the most valuable type-strain genomes for metagenomic binning, comparative biology and taxonomic classification.</title>
        <authorList>
            <person name="Goeker M."/>
        </authorList>
    </citation>
    <scope>NUCLEOTIDE SEQUENCE [LARGE SCALE GENOMIC DNA]</scope>
    <source>
        <strain evidence="2 3">DSM 44290</strain>
    </source>
</reference>
<evidence type="ECO:0000313" key="2">
    <source>
        <dbReference type="EMBL" id="RDI61569.1"/>
    </source>
</evidence>
<dbReference type="InterPro" id="IPR029058">
    <property type="entry name" value="AB_hydrolase_fold"/>
</dbReference>
<organism evidence="2 3">
    <name type="scientific">Nocardia pseudobrasiliensis</name>
    <dbReference type="NCBI Taxonomy" id="45979"/>
    <lineage>
        <taxon>Bacteria</taxon>
        <taxon>Bacillati</taxon>
        <taxon>Actinomycetota</taxon>
        <taxon>Actinomycetes</taxon>
        <taxon>Mycobacteriales</taxon>
        <taxon>Nocardiaceae</taxon>
        <taxon>Nocardia</taxon>
    </lineage>
</organism>
<dbReference type="Gene3D" id="3.40.50.1820">
    <property type="entry name" value="alpha/beta hydrolase"/>
    <property type="match status" value="1"/>
</dbReference>
<sequence>MPFAPTVLSRGASSVDYLVTGAGPAVVLVHGTFSDARGNWAELIDALADRYTVIAPELAGSGATRHPEVVTIDDLAAQVLAAADHAGAERFGLVGHSLGAVTAAAVAARVPRRVNSLVLHAPWPATGPRGRALFDLWDDLLRTDRALLARLLVQTAFAPHIADRWSVAELDETIAGFTAMLDPRHAVQLTADRTADIRDQLPRITAPTLVLGSARDRIIELEEQRAVAAAIAAAEYLEFEAGHALPVEDGPGFVQAVGDHLDRYRGL</sequence>
<gene>
    <name evidence="2" type="ORF">DFR76_11369</name>
</gene>
<keyword evidence="3" id="KW-1185">Reference proteome</keyword>
<dbReference type="STRING" id="1210086.GCA_001613105_05764"/>